<proteinExistence type="predicted"/>
<protein>
    <submittedName>
        <fullName evidence="3">Acyl-CoA synthetase (AMP-forming)/AMP-acid ligase II</fullName>
    </submittedName>
</protein>
<comment type="caution">
    <text evidence="3">The sequence shown here is derived from an EMBL/GenBank/DDBJ whole genome shotgun (WGS) entry which is preliminary data.</text>
</comment>
<dbReference type="PANTHER" id="PTHR24096:SF323">
    <property type="entry name" value="BLR3536 PROTEIN"/>
    <property type="match status" value="1"/>
</dbReference>
<dbReference type="RefSeq" id="WP_114466920.1">
    <property type="nucleotide sequence ID" value="NZ_QPJK01000002.1"/>
</dbReference>
<dbReference type="InterPro" id="IPR020845">
    <property type="entry name" value="AMP-binding_CS"/>
</dbReference>
<dbReference type="Pfam" id="PF13193">
    <property type="entry name" value="AMP-binding_C"/>
    <property type="match status" value="1"/>
</dbReference>
<gene>
    <name evidence="3" type="ORF">DES41_10257</name>
</gene>
<dbReference type="InterPro" id="IPR000873">
    <property type="entry name" value="AMP-dep_synth/lig_dom"/>
</dbReference>
<reference evidence="3 4" key="1">
    <citation type="submission" date="2018-07" db="EMBL/GenBank/DDBJ databases">
        <title>Genomic Encyclopedia of Type Strains, Phase IV (KMG-IV): sequencing the most valuable type-strain genomes for metagenomic binning, comparative biology and taxonomic classification.</title>
        <authorList>
            <person name="Goeker M."/>
        </authorList>
    </citation>
    <scope>NUCLEOTIDE SEQUENCE [LARGE SCALE GENOMIC DNA]</scope>
    <source>
        <strain evidence="3 4">DSM 21634</strain>
    </source>
</reference>
<feature type="domain" description="AMP-binding enzyme C-terminal" evidence="2">
    <location>
        <begin position="430"/>
        <end position="508"/>
    </location>
</feature>
<dbReference type="InterPro" id="IPR045851">
    <property type="entry name" value="AMP-bd_C_sf"/>
</dbReference>
<dbReference type="OrthoDB" id="9766486at2"/>
<dbReference type="EMBL" id="QPJK01000002">
    <property type="protein sequence ID" value="RCW73744.1"/>
    <property type="molecule type" value="Genomic_DNA"/>
</dbReference>
<dbReference type="PANTHER" id="PTHR24096">
    <property type="entry name" value="LONG-CHAIN-FATTY-ACID--COA LIGASE"/>
    <property type="match status" value="1"/>
</dbReference>
<dbReference type="Gene3D" id="3.30.300.30">
    <property type="match status" value="1"/>
</dbReference>
<name>A0A368Y6B0_9BURK</name>
<dbReference type="InterPro" id="IPR025110">
    <property type="entry name" value="AMP-bd_C"/>
</dbReference>
<evidence type="ECO:0000313" key="4">
    <source>
        <dbReference type="Proteomes" id="UP000252884"/>
    </source>
</evidence>
<dbReference type="PROSITE" id="PS00455">
    <property type="entry name" value="AMP_BINDING"/>
    <property type="match status" value="1"/>
</dbReference>
<dbReference type="Proteomes" id="UP000252884">
    <property type="component" value="Unassembled WGS sequence"/>
</dbReference>
<evidence type="ECO:0000313" key="3">
    <source>
        <dbReference type="EMBL" id="RCW73744.1"/>
    </source>
</evidence>
<keyword evidence="4" id="KW-1185">Reference proteome</keyword>
<dbReference type="InterPro" id="IPR042099">
    <property type="entry name" value="ANL_N_sf"/>
</dbReference>
<feature type="domain" description="AMP-dependent synthetase/ligase" evidence="1">
    <location>
        <begin position="18"/>
        <end position="373"/>
    </location>
</feature>
<dbReference type="AlphaFoldDB" id="A0A368Y6B0"/>
<sequence>MTPPLPGWLPPLPGGVAADKPAFIDGGSGHTVTHGTLALRAARVAGWLADLGLAPGDGIAMLLENRAELVELALGAERAGLYHTPIGTQLSPSEIDYLLRDCGARVFVASQKMLEGPGAGLQLPPGLTLVLLDGQRAGWSGYEEALASVPAQRLAAIWEELSQRPQGRDLLYSSGTTGRPKGVKRALAPRLPMGQVPPDIDSWRQLYGFGADTVYLSPAPLYHAAPLRYTLRVIGLGGTAVVMPRFDAAQALALIERHRVSHSQWVPTMFGRLLRLPEEVRARHDLSSLRVAIHAAAPCPVEIKRAMLDWWGDVIHEYYAGSEGVGITVAGPQEWRARPGTVGKALGCGVHIVGDDGAELPAGEIGAIYFSGMAGASYLNDADKTRGLYNAQGWATYGDIGHLDADGYLFLSDRRADLILSGGVNVYPKEIEDALAPHPDVDDVGVVGVPDPDFGEVPKAVVRLRPGLSADAARAEALLDYLQGRLARTKLPRSVVFDAALPRMDNGKLLRRVLKERYRDQPEAGFMLRPHAH</sequence>
<accession>A0A368Y6B0</accession>
<evidence type="ECO:0000259" key="2">
    <source>
        <dbReference type="Pfam" id="PF13193"/>
    </source>
</evidence>
<evidence type="ECO:0000259" key="1">
    <source>
        <dbReference type="Pfam" id="PF00501"/>
    </source>
</evidence>
<dbReference type="Gene3D" id="3.40.50.12780">
    <property type="entry name" value="N-terminal domain of ligase-like"/>
    <property type="match status" value="1"/>
</dbReference>
<dbReference type="Pfam" id="PF00501">
    <property type="entry name" value="AMP-binding"/>
    <property type="match status" value="1"/>
</dbReference>
<keyword evidence="3" id="KW-0436">Ligase</keyword>
<dbReference type="GO" id="GO:0016405">
    <property type="term" value="F:CoA-ligase activity"/>
    <property type="evidence" value="ECO:0007669"/>
    <property type="project" value="TreeGrafter"/>
</dbReference>
<organism evidence="3 4">
    <name type="scientific">Pseudorhodoferax soli</name>
    <dbReference type="NCBI Taxonomy" id="545864"/>
    <lineage>
        <taxon>Bacteria</taxon>
        <taxon>Pseudomonadati</taxon>
        <taxon>Pseudomonadota</taxon>
        <taxon>Betaproteobacteria</taxon>
        <taxon>Burkholderiales</taxon>
        <taxon>Comamonadaceae</taxon>
    </lineage>
</organism>
<dbReference type="SUPFAM" id="SSF56801">
    <property type="entry name" value="Acetyl-CoA synthetase-like"/>
    <property type="match status" value="1"/>
</dbReference>